<dbReference type="SUPFAM" id="SSF52151">
    <property type="entry name" value="FabD/lysophospholipase-like"/>
    <property type="match status" value="1"/>
</dbReference>
<keyword evidence="5" id="KW-1185">Reference proteome</keyword>
<dbReference type="InterPro" id="IPR016035">
    <property type="entry name" value="Acyl_Trfase/lysoPLipase"/>
</dbReference>
<accession>A0ABR1WL36</accession>
<keyword evidence="2" id="KW-0597">Phosphoprotein</keyword>
<dbReference type="Pfam" id="PF00698">
    <property type="entry name" value="Acyl_transf_1"/>
    <property type="match status" value="1"/>
</dbReference>
<dbReference type="Proteomes" id="UP001433268">
    <property type="component" value="Unassembled WGS sequence"/>
</dbReference>
<keyword evidence="1" id="KW-0596">Phosphopantetheine</keyword>
<evidence type="ECO:0000313" key="5">
    <source>
        <dbReference type="Proteomes" id="UP001433268"/>
    </source>
</evidence>
<dbReference type="EMBL" id="JAQQWN010000005">
    <property type="protein sequence ID" value="KAK8084225.1"/>
    <property type="molecule type" value="Genomic_DNA"/>
</dbReference>
<dbReference type="Gene3D" id="3.30.70.3290">
    <property type="match status" value="1"/>
</dbReference>
<dbReference type="InterPro" id="IPR001227">
    <property type="entry name" value="Ac_transferase_dom_sf"/>
</dbReference>
<evidence type="ECO:0000256" key="2">
    <source>
        <dbReference type="ARBA" id="ARBA00022553"/>
    </source>
</evidence>
<proteinExistence type="predicted"/>
<reference evidence="4 5" key="1">
    <citation type="submission" date="2023-01" db="EMBL/GenBank/DDBJ databases">
        <title>Analysis of 21 Apiospora genomes using comparative genomics revels a genus with tremendous synthesis potential of carbohydrate active enzymes and secondary metabolites.</title>
        <authorList>
            <person name="Sorensen T."/>
        </authorList>
    </citation>
    <scope>NUCLEOTIDE SEQUENCE [LARGE SCALE GENOMIC DNA]</scope>
    <source>
        <strain evidence="4 5">CBS 114990</strain>
    </source>
</reference>
<sequence>MLGVENRTRTAHRKWPFLLTSSAHDKMSLRASIEEHARVVDRYALLDLSYTLGYRRMAHVSKAFAVSMHRSIHETFVQVESGFSFVERKRGPPTVGFVFTGRGFQWPHMGAELIEYSYRFLDSIRALDRALDELHDGPDWSIEDVLLEQKDSSSFHKAEYSHPLCIAVQIALVNLLADWGIRPAVIVG</sequence>
<dbReference type="Gene3D" id="3.40.366.10">
    <property type="entry name" value="Malonyl-Coenzyme A Acyl Carrier Protein, domain 2"/>
    <property type="match status" value="1"/>
</dbReference>
<evidence type="ECO:0000259" key="3">
    <source>
        <dbReference type="Pfam" id="PF00698"/>
    </source>
</evidence>
<dbReference type="GeneID" id="92042871"/>
<gene>
    <name evidence="4" type="ORF">PG997_005496</name>
</gene>
<dbReference type="PANTHER" id="PTHR43775">
    <property type="entry name" value="FATTY ACID SYNTHASE"/>
    <property type="match status" value="1"/>
</dbReference>
<evidence type="ECO:0000313" key="4">
    <source>
        <dbReference type="EMBL" id="KAK8084225.1"/>
    </source>
</evidence>
<evidence type="ECO:0000256" key="1">
    <source>
        <dbReference type="ARBA" id="ARBA00022450"/>
    </source>
</evidence>
<name>A0ABR1WL36_9PEZI</name>
<protein>
    <recommendedName>
        <fullName evidence="3">Malonyl-CoA:ACP transacylase (MAT) domain-containing protein</fullName>
    </recommendedName>
</protein>
<comment type="caution">
    <text evidence="4">The sequence shown here is derived from an EMBL/GenBank/DDBJ whole genome shotgun (WGS) entry which is preliminary data.</text>
</comment>
<dbReference type="PANTHER" id="PTHR43775:SF37">
    <property type="entry name" value="SI:DKEY-61P9.11"/>
    <property type="match status" value="1"/>
</dbReference>
<organism evidence="4 5">
    <name type="scientific">Apiospora hydei</name>
    <dbReference type="NCBI Taxonomy" id="1337664"/>
    <lineage>
        <taxon>Eukaryota</taxon>
        <taxon>Fungi</taxon>
        <taxon>Dikarya</taxon>
        <taxon>Ascomycota</taxon>
        <taxon>Pezizomycotina</taxon>
        <taxon>Sordariomycetes</taxon>
        <taxon>Xylariomycetidae</taxon>
        <taxon>Amphisphaeriales</taxon>
        <taxon>Apiosporaceae</taxon>
        <taxon>Apiospora</taxon>
    </lineage>
</organism>
<feature type="domain" description="Malonyl-CoA:ACP transacylase (MAT)" evidence="3">
    <location>
        <begin position="97"/>
        <end position="188"/>
    </location>
</feature>
<dbReference type="InterPro" id="IPR050091">
    <property type="entry name" value="PKS_NRPS_Biosynth_Enz"/>
</dbReference>
<dbReference type="InterPro" id="IPR014043">
    <property type="entry name" value="Acyl_transferase_dom"/>
</dbReference>
<dbReference type="RefSeq" id="XP_066668734.1">
    <property type="nucleotide sequence ID" value="XM_066809811.1"/>
</dbReference>